<dbReference type="PATRIC" id="fig|665952.3.peg.1920"/>
<keyword evidence="3" id="KW-1185">Reference proteome</keyword>
<dbReference type="PANTHER" id="PTHR43821">
    <property type="entry name" value="NAD(P)H NITROREDUCTASE YDJA-RELATED"/>
    <property type="match status" value="1"/>
</dbReference>
<dbReference type="RefSeq" id="WP_003354244.1">
    <property type="nucleotide sequence ID" value="NZ_JH414754.1"/>
</dbReference>
<dbReference type="PANTHER" id="PTHR43821:SF1">
    <property type="entry name" value="NAD(P)H NITROREDUCTASE YDJA-RELATED"/>
    <property type="match status" value="1"/>
</dbReference>
<feature type="domain" description="Nitroreductase" evidence="1">
    <location>
        <begin position="14"/>
        <end position="177"/>
    </location>
</feature>
<dbReference type="InterPro" id="IPR029479">
    <property type="entry name" value="Nitroreductase"/>
</dbReference>
<reference evidence="2 3" key="1">
    <citation type="submission" date="2011-09" db="EMBL/GenBank/DDBJ databases">
        <title>The Genome Sequence of Bacillus smithii 7_3_47FAA.</title>
        <authorList>
            <consortium name="The Broad Institute Genome Sequencing Platform"/>
            <person name="Earl A."/>
            <person name="Ward D."/>
            <person name="Feldgarden M."/>
            <person name="Gevers D."/>
            <person name="Daigneault M."/>
            <person name="Strauss J."/>
            <person name="Allen-Vercoe E."/>
            <person name="Young S.K."/>
            <person name="Zeng Q."/>
            <person name="Gargeya S."/>
            <person name="Fitzgerald M."/>
            <person name="Haas B."/>
            <person name="Abouelleil A."/>
            <person name="Alvarado L."/>
            <person name="Arachchi H.M."/>
            <person name="Berlin A."/>
            <person name="Brown A."/>
            <person name="Chapman S.B."/>
            <person name="Chen Z."/>
            <person name="Dunbar C."/>
            <person name="Freedman E."/>
            <person name="Gearin G."/>
            <person name="Goldberg J."/>
            <person name="Griggs A."/>
            <person name="Gujja S."/>
            <person name="Heiman D."/>
            <person name="Howarth C."/>
            <person name="Larson L."/>
            <person name="Lui A."/>
            <person name="MacDonald P.J.P."/>
            <person name="Montmayeur A."/>
            <person name="Murphy C."/>
            <person name="Neiman D."/>
            <person name="Pearson M."/>
            <person name="Priest M."/>
            <person name="Roberts A."/>
            <person name="Saif S."/>
            <person name="Shea T."/>
            <person name="Shenoy N."/>
            <person name="Sisk P."/>
            <person name="Stolte C."/>
            <person name="Sykes S."/>
            <person name="Wortman J."/>
            <person name="Nusbaum C."/>
            <person name="Birren B."/>
        </authorList>
    </citation>
    <scope>NUCLEOTIDE SEQUENCE [LARGE SCALE GENOMIC DNA]</scope>
    <source>
        <strain evidence="2 3">7_3_47FAA</strain>
    </source>
</reference>
<accession>G9QLJ4</accession>
<dbReference type="HOGENOM" id="CLU_070764_5_1_9"/>
<gene>
    <name evidence="2" type="ORF">HMPREF1015_02649</name>
</gene>
<dbReference type="AlphaFoldDB" id="G9QLJ4"/>
<dbReference type="Gene3D" id="3.40.109.10">
    <property type="entry name" value="NADH Oxidase"/>
    <property type="match status" value="1"/>
</dbReference>
<evidence type="ECO:0000313" key="3">
    <source>
        <dbReference type="Proteomes" id="UP000011747"/>
    </source>
</evidence>
<protein>
    <recommendedName>
        <fullName evidence="1">Nitroreductase domain-containing protein</fullName>
    </recommendedName>
</protein>
<comment type="caution">
    <text evidence="2">The sequence shown here is derived from an EMBL/GenBank/DDBJ whole genome shotgun (WGS) entry which is preliminary data.</text>
</comment>
<name>G9QLJ4_9BACI</name>
<dbReference type="Pfam" id="PF00881">
    <property type="entry name" value="Nitroreductase"/>
    <property type="match status" value="1"/>
</dbReference>
<evidence type="ECO:0000259" key="1">
    <source>
        <dbReference type="Pfam" id="PF00881"/>
    </source>
</evidence>
<organism evidence="2 3">
    <name type="scientific">Bacillus smithii 7_3_47FAA</name>
    <dbReference type="NCBI Taxonomy" id="665952"/>
    <lineage>
        <taxon>Bacteria</taxon>
        <taxon>Bacillati</taxon>
        <taxon>Bacillota</taxon>
        <taxon>Bacilli</taxon>
        <taxon>Bacillales</taxon>
        <taxon>Bacillaceae</taxon>
        <taxon>Bacillus</taxon>
    </lineage>
</organism>
<evidence type="ECO:0000313" key="2">
    <source>
        <dbReference type="EMBL" id="EHL77953.1"/>
    </source>
</evidence>
<dbReference type="Proteomes" id="UP000011747">
    <property type="component" value="Unassembled WGS sequence"/>
</dbReference>
<proteinExistence type="predicted"/>
<sequence>MEMLKPESAIESVIVSRRTIRVTKEIPIPMQEVEHLLEMAAYAPFHSKVEPWSVTIVSTEDEKKYFLNCVMKSYERTGVLAAYSEERVKKIREAYEQYFSSTPITLIVATDLFGDEQKDFESIGATCAFIQNLQLLCWEKNIGVVWRTNPYIHDPIFAKELGIPSSKKIIGSVHLGYIDEEKIPKAKPRRALQEWVHSLSLSVDTKL</sequence>
<dbReference type="InterPro" id="IPR000415">
    <property type="entry name" value="Nitroreductase-like"/>
</dbReference>
<dbReference type="InterPro" id="IPR052530">
    <property type="entry name" value="NAD(P)H_nitroreductase"/>
</dbReference>
<dbReference type="EMBL" id="ACWF01000101">
    <property type="protein sequence ID" value="EHL77953.1"/>
    <property type="molecule type" value="Genomic_DNA"/>
</dbReference>
<dbReference type="GO" id="GO:0016491">
    <property type="term" value="F:oxidoreductase activity"/>
    <property type="evidence" value="ECO:0007669"/>
    <property type="project" value="InterPro"/>
</dbReference>
<dbReference type="SUPFAM" id="SSF55469">
    <property type="entry name" value="FMN-dependent nitroreductase-like"/>
    <property type="match status" value="1"/>
</dbReference>